<keyword evidence="4" id="KW-1133">Transmembrane helix</keyword>
<dbReference type="FunFam" id="2.60.40.2160:FF:000001">
    <property type="entry name" value="Interleukin 17 receptor A"/>
    <property type="match status" value="1"/>
</dbReference>
<comment type="caution">
    <text evidence="7">The sequence shown here is derived from an EMBL/GenBank/DDBJ whole genome shotgun (WGS) entry which is preliminary data.</text>
</comment>
<reference evidence="7" key="1">
    <citation type="submission" date="2019-04" db="EMBL/GenBank/DDBJ databases">
        <authorList>
            <person name="Alioto T."/>
            <person name="Alioto T."/>
        </authorList>
    </citation>
    <scope>NUCLEOTIDE SEQUENCE [LARGE SCALE GENOMIC DNA]</scope>
</reference>
<comment type="subcellular location">
    <subcellularLocation>
        <location evidence="1">Cell membrane</location>
        <topology evidence="1">Single-pass type I membrane protein</topology>
    </subcellularLocation>
</comment>
<dbReference type="InterPro" id="IPR032356">
    <property type="entry name" value="IL17R_A/B_N"/>
</dbReference>
<dbReference type="EMBL" id="CABDUW010002807">
    <property type="protein sequence ID" value="VTJ88071.1"/>
    <property type="molecule type" value="Genomic_DNA"/>
</dbReference>
<dbReference type="AlphaFoldDB" id="A0A5E4D4M4"/>
<keyword evidence="8" id="KW-1185">Reference proteome</keyword>
<evidence type="ECO:0000313" key="7">
    <source>
        <dbReference type="EMBL" id="VTJ88071.1"/>
    </source>
</evidence>
<evidence type="ECO:0000256" key="5">
    <source>
        <dbReference type="SAM" id="SignalP"/>
    </source>
</evidence>
<protein>
    <recommendedName>
        <fullName evidence="6">IL17RA/B N-terminal domain-containing protein</fullName>
    </recommendedName>
</protein>
<gene>
    <name evidence="7" type="ORF">MONAX_5E012258</name>
</gene>
<evidence type="ECO:0000256" key="4">
    <source>
        <dbReference type="SAM" id="Phobius"/>
    </source>
</evidence>
<dbReference type="Pfam" id="PF16578">
    <property type="entry name" value="IL17R_fnIII_D2"/>
    <property type="match status" value="1"/>
</dbReference>
<feature type="domain" description="IL17RA/B N-terminal" evidence="6">
    <location>
        <begin position="51"/>
        <end position="200"/>
    </location>
</feature>
<evidence type="ECO:0000313" key="8">
    <source>
        <dbReference type="Proteomes" id="UP000335636"/>
    </source>
</evidence>
<keyword evidence="2" id="KW-1003">Cell membrane</keyword>
<dbReference type="Pfam" id="PF16556">
    <property type="entry name" value="IL17R_fnIII_D1"/>
    <property type="match status" value="1"/>
</dbReference>
<evidence type="ECO:0000256" key="1">
    <source>
        <dbReference type="ARBA" id="ARBA00004251"/>
    </source>
</evidence>
<sequence>MGDPLRRPRVVPGSWLELLLLLLQLLSAPAPRRAYLRLLDYPVPICWQQGLNCRVKNSTCLDDSWIHPQNLTPNYPKHVQIQLRLARTQQGDLVPVVHIEWTLQTDAGLFSPKGAKLSVLQLNTNEHLCVEFEFLSKLKRYKQWRFAFSHFVVEPGQEYEVTVHHLPKPIPDGDPNHLSKKLLVPDCEDFRMKITTPCVSSGSLWDPNITVETLEAHQLRVSFTLWNESSHYQILLNSFPHMEDHSCFEHIQQIPAPKQEEFHQRANLTLPLHSSNWCCRHRVQVQPFFNSCLNDCLRHTMTIPCPDVPETSVTIADYKSLWVFGCISVVLVGFVFFLKTKCTTWRQHDVAADELTLPIPDPWESLAHLRSSPSTLRDRAPKGHRFY</sequence>
<proteinExistence type="predicted"/>
<dbReference type="Gene3D" id="2.60.40.2160">
    <property type="entry name" value="Interleukin-17 receptor A/B, fibronectin-III-like domain 1"/>
    <property type="match status" value="1"/>
</dbReference>
<evidence type="ECO:0000259" key="6">
    <source>
        <dbReference type="Pfam" id="PF16556"/>
    </source>
</evidence>
<name>A0A5E4D4M4_MARMO</name>
<evidence type="ECO:0000256" key="3">
    <source>
        <dbReference type="ARBA" id="ARBA00022729"/>
    </source>
</evidence>
<feature type="chain" id="PRO_5022670024" description="IL17RA/B N-terminal domain-containing protein" evidence="5">
    <location>
        <begin position="35"/>
        <end position="387"/>
    </location>
</feature>
<organism evidence="7 8">
    <name type="scientific">Marmota monax</name>
    <name type="common">Woodchuck</name>
    <dbReference type="NCBI Taxonomy" id="9995"/>
    <lineage>
        <taxon>Eukaryota</taxon>
        <taxon>Metazoa</taxon>
        <taxon>Chordata</taxon>
        <taxon>Craniata</taxon>
        <taxon>Vertebrata</taxon>
        <taxon>Euteleostomi</taxon>
        <taxon>Mammalia</taxon>
        <taxon>Eutheria</taxon>
        <taxon>Euarchontoglires</taxon>
        <taxon>Glires</taxon>
        <taxon>Rodentia</taxon>
        <taxon>Sciuromorpha</taxon>
        <taxon>Sciuridae</taxon>
        <taxon>Xerinae</taxon>
        <taxon>Marmotini</taxon>
        <taxon>Marmota</taxon>
    </lineage>
</organism>
<feature type="signal peptide" evidence="5">
    <location>
        <begin position="1"/>
        <end position="34"/>
    </location>
</feature>
<dbReference type="Gene3D" id="2.60.40.2150">
    <property type="entry name" value="Interleukin-17 receptor A/B, fibronectin-III-like domain 2"/>
    <property type="match status" value="1"/>
</dbReference>
<dbReference type="PANTHER" id="PTHR15583">
    <property type="entry name" value="INTERLEUKIN-17 RECEPTOR"/>
    <property type="match status" value="1"/>
</dbReference>
<dbReference type="FunFam" id="2.60.40.2150:FF:000002">
    <property type="entry name" value="Interleukin 17 receptor A"/>
    <property type="match status" value="1"/>
</dbReference>
<dbReference type="PANTHER" id="PTHR15583:SF13">
    <property type="entry name" value="INTERLEUKIN-17 RECEPTOR A"/>
    <property type="match status" value="1"/>
</dbReference>
<keyword evidence="4" id="KW-0472">Membrane</keyword>
<evidence type="ECO:0000256" key="2">
    <source>
        <dbReference type="ARBA" id="ARBA00022475"/>
    </source>
</evidence>
<dbReference type="InterPro" id="IPR039465">
    <property type="entry name" value="IL-17_rcpt-like"/>
</dbReference>
<dbReference type="InterPro" id="IPR043046">
    <property type="entry name" value="IL17RA/B_FnIII-like_2_sf"/>
</dbReference>
<keyword evidence="4" id="KW-0812">Transmembrane</keyword>
<dbReference type="InterPro" id="IPR038683">
    <property type="entry name" value="IL17RA/B_FnIII-like_1_sf"/>
</dbReference>
<dbReference type="Proteomes" id="UP000335636">
    <property type="component" value="Unassembled WGS sequence"/>
</dbReference>
<dbReference type="GO" id="GO:0030368">
    <property type="term" value="F:interleukin-17 receptor activity"/>
    <property type="evidence" value="ECO:0007669"/>
    <property type="project" value="InterPro"/>
</dbReference>
<accession>A0A5E4D4M4</accession>
<keyword evidence="3 5" id="KW-0732">Signal</keyword>
<dbReference type="GO" id="GO:0005886">
    <property type="term" value="C:plasma membrane"/>
    <property type="evidence" value="ECO:0007669"/>
    <property type="project" value="UniProtKB-SubCell"/>
</dbReference>
<feature type="transmembrane region" description="Helical" evidence="4">
    <location>
        <begin position="321"/>
        <end position="338"/>
    </location>
</feature>